<sequence>MSAKRLQGCSLIMRNIEELQNQLHAASVLSTSESNDSKDMPSKRMKLSHSRARAPSPASVSDHSSEENWQPPTVFDSLKFTANDDESDIESNEEDITHSDDLDDSNCCSRLIDFAASESMDDDPHDETWLPPRKAKCRAQQIGRPNHYKKGPDVGSKSARTRRRYKQLLQNQKPLTSLGFTIQPKLYQSTHVTPATEESSSLTSHQHLEPDSESEEDDLDADIMSPMSETPAPDSQLSTGLACDAEEIWEDELEEEEQAGVDIRGWDELREQIKKDLTKGGKTLPLSRVNQLLLVRNFATLRLKGRGRIAASLEIAHQWHEGEGAYFARKVQALARHYQVFEQLPIEKRGGRENALSPLKDERLQLACRQWLTSQPIGEITPRKFQHALNNIIIPSLNTSLPRQLSERTARRWLIKLGWQRTVLRKGVYMDGHEHEDVKKYRQEVFLPAMAAFESHMALSCVEMVAVWHDESCFHANDYKTRAYLLPGQQILQKKGRGRIIHVSGFIDAVDGRLALRDKEGEVVEEARKIIYPGANGSDAWWDTAQLLAQMKDAIRIFEAAHPNRQALFIFDQSSAHASLPEDALRAFDMNKSNGGKQRHRQDTVIPQSNPCIEHRGKIQKMTLPDGSPKGLKQVLEERGFDVRKLRAKCAPVCPWESTNCCMACLLSQQEDFTNQPSMLETLIKKAGHECIFLPKFHCELNPIEMYWGWCKYRYREVPKKTFEDAKRCAKEQLDACPTEVIRRFINRSWRFMSAYCLGLTGKAAEWAVQKQKQHRQVSQRAMMSIEAVLDRA</sequence>
<feature type="region of interest" description="Disordered" evidence="1">
    <location>
        <begin position="190"/>
        <end position="238"/>
    </location>
</feature>
<dbReference type="PANTHER" id="PTHR35871">
    <property type="entry name" value="EXPRESSED PROTEIN"/>
    <property type="match status" value="1"/>
</dbReference>
<dbReference type="Proteomes" id="UP000054485">
    <property type="component" value="Unassembled WGS sequence"/>
</dbReference>
<evidence type="ECO:0000313" key="2">
    <source>
        <dbReference type="EMBL" id="KIK38771.1"/>
    </source>
</evidence>
<dbReference type="InterPro" id="IPR036397">
    <property type="entry name" value="RNaseH_sf"/>
</dbReference>
<organism evidence="2 3">
    <name type="scientific">Suillus luteus UH-Slu-Lm8-n1</name>
    <dbReference type="NCBI Taxonomy" id="930992"/>
    <lineage>
        <taxon>Eukaryota</taxon>
        <taxon>Fungi</taxon>
        <taxon>Dikarya</taxon>
        <taxon>Basidiomycota</taxon>
        <taxon>Agaricomycotina</taxon>
        <taxon>Agaricomycetes</taxon>
        <taxon>Agaricomycetidae</taxon>
        <taxon>Boletales</taxon>
        <taxon>Suillineae</taxon>
        <taxon>Suillaceae</taxon>
        <taxon>Suillus</taxon>
    </lineage>
</organism>
<proteinExistence type="predicted"/>
<accession>A0A0D0AAE4</accession>
<dbReference type="Gene3D" id="3.30.420.10">
    <property type="entry name" value="Ribonuclease H-like superfamily/Ribonuclease H"/>
    <property type="match status" value="1"/>
</dbReference>
<dbReference type="InParanoid" id="A0A0D0AAE4"/>
<evidence type="ECO:0000256" key="1">
    <source>
        <dbReference type="SAM" id="MobiDB-lite"/>
    </source>
</evidence>
<dbReference type="AlphaFoldDB" id="A0A0D0AAE4"/>
<dbReference type="HOGENOM" id="CLU_005726_6_2_1"/>
<dbReference type="STRING" id="930992.A0A0D0AAE4"/>
<gene>
    <name evidence="2" type="ORF">CY34DRAFT_25514</name>
</gene>
<dbReference type="OrthoDB" id="2449121at2759"/>
<reference evidence="2 3" key="1">
    <citation type="submission" date="2014-04" db="EMBL/GenBank/DDBJ databases">
        <authorList>
            <consortium name="DOE Joint Genome Institute"/>
            <person name="Kuo A."/>
            <person name="Ruytinx J."/>
            <person name="Rineau F."/>
            <person name="Colpaert J."/>
            <person name="Kohler A."/>
            <person name="Nagy L.G."/>
            <person name="Floudas D."/>
            <person name="Copeland A."/>
            <person name="Barry K.W."/>
            <person name="Cichocki N."/>
            <person name="Veneault-Fourrey C."/>
            <person name="LaButti K."/>
            <person name="Lindquist E.A."/>
            <person name="Lipzen A."/>
            <person name="Lundell T."/>
            <person name="Morin E."/>
            <person name="Murat C."/>
            <person name="Sun H."/>
            <person name="Tunlid A."/>
            <person name="Henrissat B."/>
            <person name="Grigoriev I.V."/>
            <person name="Hibbett D.S."/>
            <person name="Martin F."/>
            <person name="Nordberg H.P."/>
            <person name="Cantor M.N."/>
            <person name="Hua S.X."/>
        </authorList>
    </citation>
    <scope>NUCLEOTIDE SEQUENCE [LARGE SCALE GENOMIC DNA]</scope>
    <source>
        <strain evidence="2 3">UH-Slu-Lm8-n1</strain>
    </source>
</reference>
<dbReference type="PANTHER" id="PTHR35871:SF1">
    <property type="entry name" value="CXC1-LIKE CYSTEINE CLUSTER ASSOCIATED WITH KDZ TRANSPOSASES DOMAIN-CONTAINING PROTEIN"/>
    <property type="match status" value="1"/>
</dbReference>
<evidence type="ECO:0000313" key="3">
    <source>
        <dbReference type="Proteomes" id="UP000054485"/>
    </source>
</evidence>
<dbReference type="GO" id="GO:0003676">
    <property type="term" value="F:nucleic acid binding"/>
    <property type="evidence" value="ECO:0007669"/>
    <property type="project" value="InterPro"/>
</dbReference>
<evidence type="ECO:0008006" key="4">
    <source>
        <dbReference type="Google" id="ProtNLM"/>
    </source>
</evidence>
<feature type="region of interest" description="Disordered" evidence="1">
    <location>
        <begin position="28"/>
        <end position="73"/>
    </location>
</feature>
<feature type="compositionally biased region" description="Basic residues" evidence="1">
    <location>
        <begin position="43"/>
        <end position="52"/>
    </location>
</feature>
<feature type="compositionally biased region" description="Acidic residues" evidence="1">
    <location>
        <begin position="211"/>
        <end position="221"/>
    </location>
</feature>
<dbReference type="EMBL" id="KN835375">
    <property type="protein sequence ID" value="KIK38771.1"/>
    <property type="molecule type" value="Genomic_DNA"/>
</dbReference>
<reference evidence="3" key="2">
    <citation type="submission" date="2015-01" db="EMBL/GenBank/DDBJ databases">
        <title>Evolutionary Origins and Diversification of the Mycorrhizal Mutualists.</title>
        <authorList>
            <consortium name="DOE Joint Genome Institute"/>
            <consortium name="Mycorrhizal Genomics Consortium"/>
            <person name="Kohler A."/>
            <person name="Kuo A."/>
            <person name="Nagy L.G."/>
            <person name="Floudas D."/>
            <person name="Copeland A."/>
            <person name="Barry K.W."/>
            <person name="Cichocki N."/>
            <person name="Veneault-Fourrey C."/>
            <person name="LaButti K."/>
            <person name="Lindquist E.A."/>
            <person name="Lipzen A."/>
            <person name="Lundell T."/>
            <person name="Morin E."/>
            <person name="Murat C."/>
            <person name="Riley R."/>
            <person name="Ohm R."/>
            <person name="Sun H."/>
            <person name="Tunlid A."/>
            <person name="Henrissat B."/>
            <person name="Grigoriev I.V."/>
            <person name="Hibbett D.S."/>
            <person name="Martin F."/>
        </authorList>
    </citation>
    <scope>NUCLEOTIDE SEQUENCE [LARGE SCALE GENOMIC DNA]</scope>
    <source>
        <strain evidence="3">UH-Slu-Lm8-n1</strain>
    </source>
</reference>
<protein>
    <recommendedName>
        <fullName evidence="4">DDE family endonuclease</fullName>
    </recommendedName>
</protein>
<keyword evidence="3" id="KW-1185">Reference proteome</keyword>
<name>A0A0D0AAE4_9AGAM</name>
<feature type="compositionally biased region" description="Polar residues" evidence="1">
    <location>
        <begin position="190"/>
        <end position="205"/>
    </location>
</feature>